<dbReference type="CDD" id="cd08054">
    <property type="entry name" value="gp6"/>
    <property type="match status" value="1"/>
</dbReference>
<dbReference type="Proteomes" id="UP000246352">
    <property type="component" value="Unassembled WGS sequence"/>
</dbReference>
<dbReference type="InterPro" id="IPR021146">
    <property type="entry name" value="Phage_gp6-like_head-tail"/>
</dbReference>
<gene>
    <name evidence="1" type="ORF">DFR52_102880</name>
</gene>
<dbReference type="AlphaFoldDB" id="A0A317PMT7"/>
<sequence>MLWPAIAIEAGPAPSTPLQEIAMSLISTEPPLVEPLSLADLKTHLRLETAEEDALLGDLIAAARGHLEAVTGLALISQGFRLSLDDWPAAKVIHLPRFPVQSIDGIRIFDAAGLAQPVPLAGMLLDSESRPARLVLARMPLPGQAINGIEIDFSAGFGMATEVPPELRRALLLHAALMYEFRGSVPVAMQPAAVPAGYERLISPWTRRAL</sequence>
<protein>
    <submittedName>
        <fullName evidence="1">Putative phiE125 gp8 family phage protein</fullName>
    </submittedName>
</protein>
<accession>A0A317PMT7</accession>
<reference evidence="1 2" key="1">
    <citation type="submission" date="2018-05" db="EMBL/GenBank/DDBJ databases">
        <title>Genomic Encyclopedia of Type Strains, Phase IV (KMG-IV): sequencing the most valuable type-strain genomes for metagenomic binning, comparative biology and taxonomic classification.</title>
        <authorList>
            <person name="Goeker M."/>
        </authorList>
    </citation>
    <scope>NUCLEOTIDE SEQUENCE [LARGE SCALE GENOMIC DNA]</scope>
    <source>
        <strain evidence="1 2">DSM 16791</strain>
    </source>
</reference>
<evidence type="ECO:0000313" key="2">
    <source>
        <dbReference type="Proteomes" id="UP000246352"/>
    </source>
</evidence>
<dbReference type="Pfam" id="PF05135">
    <property type="entry name" value="Phage_connect_1"/>
    <property type="match status" value="1"/>
</dbReference>
<dbReference type="NCBIfam" id="TIGR02215">
    <property type="entry name" value="phage_chp_gp8"/>
    <property type="match status" value="1"/>
</dbReference>
<dbReference type="Gene3D" id="1.10.3230.30">
    <property type="entry name" value="Phage gp6-like head-tail connector protein"/>
    <property type="match status" value="1"/>
</dbReference>
<dbReference type="EMBL" id="QGTR01000002">
    <property type="protein sequence ID" value="PWW02212.1"/>
    <property type="molecule type" value="Genomic_DNA"/>
</dbReference>
<dbReference type="InterPro" id="IPR011738">
    <property type="entry name" value="Phage_CHP"/>
</dbReference>
<evidence type="ECO:0000313" key="1">
    <source>
        <dbReference type="EMBL" id="PWW02212.1"/>
    </source>
</evidence>
<name>A0A317PMT7_9HYPH</name>
<proteinExistence type="predicted"/>
<comment type="caution">
    <text evidence="1">The sequence shown here is derived from an EMBL/GenBank/DDBJ whole genome shotgun (WGS) entry which is preliminary data.</text>
</comment>
<organism evidence="1 2">
    <name type="scientific">Hoeflea marina</name>
    <dbReference type="NCBI Taxonomy" id="274592"/>
    <lineage>
        <taxon>Bacteria</taxon>
        <taxon>Pseudomonadati</taxon>
        <taxon>Pseudomonadota</taxon>
        <taxon>Alphaproteobacteria</taxon>
        <taxon>Hyphomicrobiales</taxon>
        <taxon>Rhizobiaceae</taxon>
        <taxon>Hoeflea</taxon>
    </lineage>
</organism>
<keyword evidence="2" id="KW-1185">Reference proteome</keyword>